<dbReference type="AlphaFoldDB" id="Q6II74"/>
<name>Q6II74_DROME</name>
<evidence type="ECO:0000256" key="1">
    <source>
        <dbReference type="SAM" id="MobiDB-lite"/>
    </source>
</evidence>
<gene>
    <name evidence="2" type="ORF">HDC19535</name>
</gene>
<feature type="compositionally biased region" description="Basic and acidic residues" evidence="1">
    <location>
        <begin position="55"/>
        <end position="64"/>
    </location>
</feature>
<feature type="compositionally biased region" description="Polar residues" evidence="1">
    <location>
        <begin position="19"/>
        <end position="33"/>
    </location>
</feature>
<protein>
    <submittedName>
        <fullName evidence="2">HDC19535</fullName>
    </submittedName>
</protein>
<proteinExistence type="predicted"/>
<feature type="compositionally biased region" description="Basic and acidic residues" evidence="1">
    <location>
        <begin position="86"/>
        <end position="99"/>
    </location>
</feature>
<dbReference type="EMBL" id="BK003192">
    <property type="protein sequence ID" value="DAA03392.1"/>
    <property type="molecule type" value="Genomic_DNA"/>
</dbReference>
<reference evidence="2" key="1">
    <citation type="journal article" date="2003" name="Genome Biol.">
        <title>An integrated gene annotation and transcriptional profiling approach towards the full gene content of the Drosophila genome.</title>
        <authorList>
            <person name="Hild M."/>
            <person name="Beckmann B."/>
            <person name="Haas S.A."/>
            <person name="Koch B."/>
            <person name="Solovyev V."/>
            <person name="Busold C."/>
            <person name="Fellenberg K."/>
            <person name="Boutros M."/>
            <person name="Vingron M."/>
            <person name="Sauer F."/>
            <person name="Hoheisel J.D."/>
            <person name="Paro R."/>
        </authorList>
    </citation>
    <scope>NUCLEOTIDE SEQUENCE</scope>
</reference>
<feature type="region of interest" description="Disordered" evidence="1">
    <location>
        <begin position="19"/>
        <end position="115"/>
    </location>
</feature>
<sequence length="206" mass="22766">MESFRILAGSPWFVLRLSSQKSAADTRYQNTRAIPTDHRPTDRPMSSAKRPKPKLKWELRRAERPLPASLPAECRRAVRHGPSQKKTADSDRSDSDPKNRRLSRSRARSHRSYSGYPIPRSPARVCVCAYLAEVCIGAVFEPANRLSSRAIPLAPADQGDLGPVAIATGIFPLAQSASLTQRAGKEERQPTWCPKRPGLPGSVSLF</sequence>
<accession>Q6II74</accession>
<organism evidence="2">
    <name type="scientific">Drosophila melanogaster</name>
    <name type="common">Fruit fly</name>
    <dbReference type="NCBI Taxonomy" id="7227"/>
    <lineage>
        <taxon>Eukaryota</taxon>
        <taxon>Metazoa</taxon>
        <taxon>Ecdysozoa</taxon>
        <taxon>Arthropoda</taxon>
        <taxon>Hexapoda</taxon>
        <taxon>Insecta</taxon>
        <taxon>Pterygota</taxon>
        <taxon>Neoptera</taxon>
        <taxon>Endopterygota</taxon>
        <taxon>Diptera</taxon>
        <taxon>Brachycera</taxon>
        <taxon>Muscomorpha</taxon>
        <taxon>Ephydroidea</taxon>
        <taxon>Drosophilidae</taxon>
        <taxon>Drosophila</taxon>
        <taxon>Sophophora</taxon>
    </lineage>
</organism>
<feature type="compositionally biased region" description="Basic residues" evidence="1">
    <location>
        <begin position="100"/>
        <end position="111"/>
    </location>
</feature>
<feature type="region of interest" description="Disordered" evidence="1">
    <location>
        <begin position="181"/>
        <end position="206"/>
    </location>
</feature>
<evidence type="ECO:0000313" key="2">
    <source>
        <dbReference type="EMBL" id="DAA03392.1"/>
    </source>
</evidence>